<accession>A0A2U1KEL7</accession>
<evidence type="ECO:0000313" key="6">
    <source>
        <dbReference type="Proteomes" id="UP000245207"/>
    </source>
</evidence>
<dbReference type="Pfam" id="PF00332">
    <property type="entry name" value="Glyco_hydro_17"/>
    <property type="match status" value="1"/>
</dbReference>
<evidence type="ECO:0000313" key="5">
    <source>
        <dbReference type="EMBL" id="PWA35225.1"/>
    </source>
</evidence>
<organism evidence="5 6">
    <name type="scientific">Artemisia annua</name>
    <name type="common">Sweet wormwood</name>
    <dbReference type="NCBI Taxonomy" id="35608"/>
    <lineage>
        <taxon>Eukaryota</taxon>
        <taxon>Viridiplantae</taxon>
        <taxon>Streptophyta</taxon>
        <taxon>Embryophyta</taxon>
        <taxon>Tracheophyta</taxon>
        <taxon>Spermatophyta</taxon>
        <taxon>Magnoliopsida</taxon>
        <taxon>eudicotyledons</taxon>
        <taxon>Gunneridae</taxon>
        <taxon>Pentapetalae</taxon>
        <taxon>asterids</taxon>
        <taxon>campanulids</taxon>
        <taxon>Asterales</taxon>
        <taxon>Asteraceae</taxon>
        <taxon>Asteroideae</taxon>
        <taxon>Anthemideae</taxon>
        <taxon>Artemisiinae</taxon>
        <taxon>Artemisia</taxon>
    </lineage>
</organism>
<comment type="similarity">
    <text evidence="1 4">Belongs to the glycosyl hydrolase 17 family.</text>
</comment>
<dbReference type="GO" id="GO:0005975">
    <property type="term" value="P:carbohydrate metabolic process"/>
    <property type="evidence" value="ECO:0007669"/>
    <property type="project" value="InterPro"/>
</dbReference>
<sequence length="385" mass="43255">MPTPPAATYLALHPQDSKRFFQMCQDKWVGMVNLFELKRAFKYLIITCRVSVRPKVTNGIAAARGSTTNTVIVRPKVTNGIAAARGSTTNTVIVTDSLKKPGCLFAYVRECYSLEYVDKCDMEELICSGAKECHWKVSLQVCVVRGSLWISCSWIKSSFTKADWYIADIKNETENAYFSLLDVTTFEGHKWYNQHSDQPSTIKIQTERRTNVKEERLRNRVPLNMLLHMKRETQKRVRFTTDASILRIDAIIGCFFNRCRVGGTKLAQGYPLAIPEPGKQPSSTLGLTGITFSSLQFSLFHVDAVRSALNAMGFKDIDIVVAEIGWAYEGDRNEARPSVDNAKAYNGNLINHLRSNVGTPLMPEKSVDTYILAIHDENLKPGGRL</sequence>
<keyword evidence="2 5" id="KW-0378">Hydrolase</keyword>
<comment type="caution">
    <text evidence="5">The sequence shown here is derived from an EMBL/GenBank/DDBJ whole genome shotgun (WGS) entry which is preliminary data.</text>
</comment>
<dbReference type="OrthoDB" id="941679at2759"/>
<protein>
    <submittedName>
        <fullName evidence="5">O-Glycosyl hydrolases family 17 protein</fullName>
    </submittedName>
</protein>
<keyword evidence="6" id="KW-1185">Reference proteome</keyword>
<evidence type="ECO:0000256" key="3">
    <source>
        <dbReference type="ARBA" id="ARBA00023295"/>
    </source>
</evidence>
<evidence type="ECO:0000256" key="2">
    <source>
        <dbReference type="ARBA" id="ARBA00022801"/>
    </source>
</evidence>
<evidence type="ECO:0000256" key="1">
    <source>
        <dbReference type="ARBA" id="ARBA00008773"/>
    </source>
</evidence>
<dbReference type="InterPro" id="IPR044965">
    <property type="entry name" value="Glyco_hydro_17_plant"/>
</dbReference>
<dbReference type="InterPro" id="IPR000490">
    <property type="entry name" value="Glyco_hydro_17"/>
</dbReference>
<dbReference type="GO" id="GO:0004553">
    <property type="term" value="F:hydrolase activity, hydrolyzing O-glycosyl compounds"/>
    <property type="evidence" value="ECO:0007669"/>
    <property type="project" value="InterPro"/>
</dbReference>
<dbReference type="Gene3D" id="3.20.20.80">
    <property type="entry name" value="Glycosidases"/>
    <property type="match status" value="1"/>
</dbReference>
<dbReference type="EMBL" id="PKPP01020420">
    <property type="protein sequence ID" value="PWA35225.1"/>
    <property type="molecule type" value="Genomic_DNA"/>
</dbReference>
<evidence type="ECO:0000256" key="4">
    <source>
        <dbReference type="RuleBase" id="RU004335"/>
    </source>
</evidence>
<reference evidence="5 6" key="1">
    <citation type="journal article" date="2018" name="Mol. Plant">
        <title>The genome of Artemisia annua provides insight into the evolution of Asteraceae family and artemisinin biosynthesis.</title>
        <authorList>
            <person name="Shen Q."/>
            <person name="Zhang L."/>
            <person name="Liao Z."/>
            <person name="Wang S."/>
            <person name="Yan T."/>
            <person name="Shi P."/>
            <person name="Liu M."/>
            <person name="Fu X."/>
            <person name="Pan Q."/>
            <person name="Wang Y."/>
            <person name="Lv Z."/>
            <person name="Lu X."/>
            <person name="Zhang F."/>
            <person name="Jiang W."/>
            <person name="Ma Y."/>
            <person name="Chen M."/>
            <person name="Hao X."/>
            <person name="Li L."/>
            <person name="Tang Y."/>
            <person name="Lv G."/>
            <person name="Zhou Y."/>
            <person name="Sun X."/>
            <person name="Brodelius P.E."/>
            <person name="Rose J.K.C."/>
            <person name="Tang K."/>
        </authorList>
    </citation>
    <scope>NUCLEOTIDE SEQUENCE [LARGE SCALE GENOMIC DNA]</scope>
    <source>
        <strain evidence="6">cv. Huhao1</strain>
        <tissue evidence="5">Leaf</tissue>
    </source>
</reference>
<keyword evidence="3" id="KW-0326">Glycosidase</keyword>
<dbReference type="SUPFAM" id="SSF51445">
    <property type="entry name" value="(Trans)glycosidases"/>
    <property type="match status" value="1"/>
</dbReference>
<name>A0A2U1KEL7_ARTAN</name>
<dbReference type="AlphaFoldDB" id="A0A2U1KEL7"/>
<dbReference type="Proteomes" id="UP000245207">
    <property type="component" value="Unassembled WGS sequence"/>
</dbReference>
<dbReference type="InterPro" id="IPR017853">
    <property type="entry name" value="GH"/>
</dbReference>
<gene>
    <name evidence="5" type="ORF">CTI12_AA611520</name>
</gene>
<dbReference type="PANTHER" id="PTHR32227">
    <property type="entry name" value="GLUCAN ENDO-1,3-BETA-GLUCOSIDASE BG1-RELATED-RELATED"/>
    <property type="match status" value="1"/>
</dbReference>
<dbReference type="STRING" id="35608.A0A2U1KEL7"/>
<proteinExistence type="inferred from homology"/>